<evidence type="ECO:0000313" key="2">
    <source>
        <dbReference type="Proteomes" id="UP001243330"/>
    </source>
</evidence>
<dbReference type="EMBL" id="JAQOWY010000072">
    <property type="protein sequence ID" value="KAK1852580.1"/>
    <property type="molecule type" value="Genomic_DNA"/>
</dbReference>
<evidence type="ECO:0000313" key="1">
    <source>
        <dbReference type="EMBL" id="KAK1852580.1"/>
    </source>
</evidence>
<dbReference type="Proteomes" id="UP001243330">
    <property type="component" value="Unassembled WGS sequence"/>
</dbReference>
<reference evidence="1" key="1">
    <citation type="submission" date="2023-01" db="EMBL/GenBank/DDBJ databases">
        <title>Colletotrichum chrysophilum M932 genome sequence.</title>
        <authorList>
            <person name="Baroncelli R."/>
        </authorList>
    </citation>
    <scope>NUCLEOTIDE SEQUENCE</scope>
    <source>
        <strain evidence="1">M932</strain>
    </source>
</reference>
<accession>A0AAD9ATS4</accession>
<organism evidence="1 2">
    <name type="scientific">Colletotrichum chrysophilum</name>
    <dbReference type="NCBI Taxonomy" id="1836956"/>
    <lineage>
        <taxon>Eukaryota</taxon>
        <taxon>Fungi</taxon>
        <taxon>Dikarya</taxon>
        <taxon>Ascomycota</taxon>
        <taxon>Pezizomycotina</taxon>
        <taxon>Sordariomycetes</taxon>
        <taxon>Hypocreomycetidae</taxon>
        <taxon>Glomerellales</taxon>
        <taxon>Glomerellaceae</taxon>
        <taxon>Colletotrichum</taxon>
        <taxon>Colletotrichum gloeosporioides species complex</taxon>
    </lineage>
</organism>
<protein>
    <submittedName>
        <fullName evidence="1">Uncharacterized protein</fullName>
    </submittedName>
</protein>
<comment type="caution">
    <text evidence="1">The sequence shown here is derived from an EMBL/GenBank/DDBJ whole genome shotgun (WGS) entry which is preliminary data.</text>
</comment>
<keyword evidence="2" id="KW-1185">Reference proteome</keyword>
<sequence>MRTGRKTADGGRLTCPQRGTWTGSWQLIGCAGGRFGTPITVTRRLVLMNSLSLSLSLTGPALWRRVITPTEDRVMNQTAGQTRGGQNTGRMSPSYGCCRCCSRGTEMGCIPYQRGELAISYRIVFMRKIGNLVVARVKTKEGISDYGIKHLAPTHLPQCRGVGCLFMLPASCLAVRSPVQLVRVGAVPS</sequence>
<proteinExistence type="predicted"/>
<gene>
    <name evidence="1" type="ORF">CCHR01_04834</name>
</gene>
<dbReference type="AlphaFoldDB" id="A0AAD9ATS4"/>
<name>A0AAD9ATS4_9PEZI</name>